<dbReference type="PANTHER" id="PTHR35457:SF1">
    <property type="entry name" value="HEME A SYNTHASE"/>
    <property type="match status" value="1"/>
</dbReference>
<evidence type="ECO:0000256" key="4">
    <source>
        <dbReference type="ARBA" id="ARBA00022723"/>
    </source>
</evidence>
<dbReference type="Pfam" id="PF02628">
    <property type="entry name" value="COX15-CtaA"/>
    <property type="match status" value="1"/>
</dbReference>
<keyword evidence="7" id="KW-0408">Iron</keyword>
<sequence length="287" mass="31027">MATRYLRLSLGVLLFLQSAIVVTGGGVRLTGSGLGCPTWPECTPGSYRPIVGQAEGHFHSWIEFGNRLLTFALMLAAIIAVVAVLKSGRKDLRALVLLQFLGILGQGVLGGITVLTKLNPIPVAGHFLLSIALIAAGTTLYYQHDKKLLKISSIKIVSRIHIILATTIIVLGTMVTGTGPHAGDWQAPRFPFKIQTIARIHADAVIIFLILTVAYYFLGKLSEETKRLIRILGFISIAQGALGFVQYYQGVPPLLVGIHQLGSILVWIAAWRIWLSTSRSSTPISLG</sequence>
<evidence type="ECO:0000256" key="1">
    <source>
        <dbReference type="ARBA" id="ARBA00004141"/>
    </source>
</evidence>
<evidence type="ECO:0000256" key="11">
    <source>
        <dbReference type="ARBA" id="ARBA00023444"/>
    </source>
</evidence>
<evidence type="ECO:0000256" key="9">
    <source>
        <dbReference type="ARBA" id="ARBA00023136"/>
    </source>
</evidence>
<keyword evidence="8" id="KW-0350">Heme biosynthesis</keyword>
<dbReference type="PANTHER" id="PTHR35457">
    <property type="entry name" value="HEME A SYNTHASE"/>
    <property type="match status" value="1"/>
</dbReference>
<evidence type="ECO:0000256" key="7">
    <source>
        <dbReference type="ARBA" id="ARBA00023004"/>
    </source>
</evidence>
<dbReference type="EMBL" id="CAFABD010000067">
    <property type="protein sequence ID" value="CAB4824443.1"/>
    <property type="molecule type" value="Genomic_DNA"/>
</dbReference>
<evidence type="ECO:0000256" key="3">
    <source>
        <dbReference type="ARBA" id="ARBA00022692"/>
    </source>
</evidence>
<dbReference type="GO" id="GO:0006784">
    <property type="term" value="P:heme A biosynthetic process"/>
    <property type="evidence" value="ECO:0007669"/>
    <property type="project" value="InterPro"/>
</dbReference>
<evidence type="ECO:0000256" key="10">
    <source>
        <dbReference type="ARBA" id="ARBA00023157"/>
    </source>
</evidence>
<evidence type="ECO:0000256" key="2">
    <source>
        <dbReference type="ARBA" id="ARBA00022475"/>
    </source>
</evidence>
<keyword evidence="9 12" id="KW-0472">Membrane</keyword>
<keyword evidence="2" id="KW-1003">Cell membrane</keyword>
<protein>
    <submittedName>
        <fullName evidence="13">Unannotated protein</fullName>
    </submittedName>
</protein>
<name>A0A6J6ZVA9_9ZZZZ</name>
<evidence type="ECO:0000256" key="8">
    <source>
        <dbReference type="ARBA" id="ARBA00023133"/>
    </source>
</evidence>
<comment type="pathway">
    <text evidence="11">Porphyrin-containing compound metabolism.</text>
</comment>
<gene>
    <name evidence="13" type="ORF">UFOPK3166_00551</name>
</gene>
<feature type="transmembrane region" description="Helical" evidence="12">
    <location>
        <begin position="162"/>
        <end position="180"/>
    </location>
</feature>
<feature type="transmembrane region" description="Helical" evidence="12">
    <location>
        <begin position="200"/>
        <end position="219"/>
    </location>
</feature>
<dbReference type="GO" id="GO:0016491">
    <property type="term" value="F:oxidoreductase activity"/>
    <property type="evidence" value="ECO:0007669"/>
    <property type="project" value="UniProtKB-KW"/>
</dbReference>
<feature type="transmembrane region" description="Helical" evidence="12">
    <location>
        <begin position="231"/>
        <end position="248"/>
    </location>
</feature>
<keyword evidence="3 12" id="KW-0812">Transmembrane</keyword>
<dbReference type="GO" id="GO:0016020">
    <property type="term" value="C:membrane"/>
    <property type="evidence" value="ECO:0007669"/>
    <property type="project" value="UniProtKB-SubCell"/>
</dbReference>
<evidence type="ECO:0000313" key="13">
    <source>
        <dbReference type="EMBL" id="CAB4824443.1"/>
    </source>
</evidence>
<evidence type="ECO:0000256" key="6">
    <source>
        <dbReference type="ARBA" id="ARBA00023002"/>
    </source>
</evidence>
<evidence type="ECO:0000256" key="5">
    <source>
        <dbReference type="ARBA" id="ARBA00022989"/>
    </source>
</evidence>
<keyword evidence="4" id="KW-0479">Metal-binding</keyword>
<proteinExistence type="predicted"/>
<organism evidence="13">
    <name type="scientific">freshwater metagenome</name>
    <dbReference type="NCBI Taxonomy" id="449393"/>
    <lineage>
        <taxon>unclassified sequences</taxon>
        <taxon>metagenomes</taxon>
        <taxon>ecological metagenomes</taxon>
    </lineage>
</organism>
<feature type="transmembrane region" description="Helical" evidence="12">
    <location>
        <begin position="121"/>
        <end position="142"/>
    </location>
</feature>
<keyword evidence="10" id="KW-1015">Disulfide bond</keyword>
<accession>A0A6J6ZVA9</accession>
<feature type="transmembrane region" description="Helical" evidence="12">
    <location>
        <begin position="92"/>
        <end position="115"/>
    </location>
</feature>
<feature type="transmembrane region" description="Helical" evidence="12">
    <location>
        <begin position="68"/>
        <end position="85"/>
    </location>
</feature>
<evidence type="ECO:0000256" key="12">
    <source>
        <dbReference type="SAM" id="Phobius"/>
    </source>
</evidence>
<comment type="subcellular location">
    <subcellularLocation>
        <location evidence="1">Membrane</location>
        <topology evidence="1">Multi-pass membrane protein</topology>
    </subcellularLocation>
</comment>
<dbReference type="GO" id="GO:0046872">
    <property type="term" value="F:metal ion binding"/>
    <property type="evidence" value="ECO:0007669"/>
    <property type="project" value="UniProtKB-KW"/>
</dbReference>
<keyword evidence="6" id="KW-0560">Oxidoreductase</keyword>
<dbReference type="InterPro" id="IPR003780">
    <property type="entry name" value="COX15/CtaA_fam"/>
</dbReference>
<dbReference type="InterPro" id="IPR050450">
    <property type="entry name" value="COX15/CtaA_HemeA_synthase"/>
</dbReference>
<keyword evidence="5 12" id="KW-1133">Transmembrane helix</keyword>
<dbReference type="AlphaFoldDB" id="A0A6J6ZVA9"/>
<reference evidence="13" key="1">
    <citation type="submission" date="2020-05" db="EMBL/GenBank/DDBJ databases">
        <authorList>
            <person name="Chiriac C."/>
            <person name="Salcher M."/>
            <person name="Ghai R."/>
            <person name="Kavagutti S V."/>
        </authorList>
    </citation>
    <scope>NUCLEOTIDE SEQUENCE</scope>
</reference>
<feature type="transmembrane region" description="Helical" evidence="12">
    <location>
        <begin position="254"/>
        <end position="275"/>
    </location>
</feature>